<dbReference type="GO" id="GO:0051537">
    <property type="term" value="F:2 iron, 2 sulfur cluster binding"/>
    <property type="evidence" value="ECO:0007669"/>
    <property type="project" value="UniProtKB-KW"/>
</dbReference>
<evidence type="ECO:0000256" key="1">
    <source>
        <dbReference type="ARBA" id="ARBA00022485"/>
    </source>
</evidence>
<sequence length="363" mass="40275">MQNREWKGVLCVDAVKLTIDGREVEVPAGTTILEAAEQIGIDIPRLCFDPELSLQGSCRLCVVEVEGAPLLSASCVTPVGRGMVVHTESPLVVETRRTILELLLANHPLDCLTCEKNGDCRLAEYCYRYGVKDSSFAGERHHYPIDDSNPFVLRDMNKCIQCGKCVRACAEIIGKDNIDYINRGFDRKVATYGDKPYVDSVCTFCGNCVAVCPTGALTEKPMQGKGRRWELDRVRTTCPFCGVGCNFDLCVKDGKLVGVLSNPDSPANGRALCVKGRFGWDFVNNEQRLTTPLIKREGKFEPASWEEAIDLISTRFTEIREKYGPKSFAALSSARCTNEENFLMQKFTRAVMGTNNVDHCART</sequence>
<evidence type="ECO:0000256" key="5">
    <source>
        <dbReference type="ARBA" id="ARBA00023002"/>
    </source>
</evidence>
<dbReference type="PROSITE" id="PS00551">
    <property type="entry name" value="MOLYBDOPTERIN_PROK_1"/>
    <property type="match status" value="1"/>
</dbReference>
<evidence type="ECO:0000259" key="9">
    <source>
        <dbReference type="PROSITE" id="PS51379"/>
    </source>
</evidence>
<dbReference type="KEGG" id="fwa:DCMF_14070"/>
<keyword evidence="1" id="KW-0004">4Fe-4S</keyword>
<dbReference type="InterPro" id="IPR050123">
    <property type="entry name" value="Prok_molybdopt-oxidoreductase"/>
</dbReference>
<dbReference type="InterPro" id="IPR019574">
    <property type="entry name" value="NADH_UbQ_OxRdtase_Gsu_4Fe4S-bd"/>
</dbReference>
<dbReference type="GO" id="GO:0016020">
    <property type="term" value="C:membrane"/>
    <property type="evidence" value="ECO:0007669"/>
    <property type="project" value="TreeGrafter"/>
</dbReference>
<dbReference type="Gene3D" id="2.20.25.90">
    <property type="entry name" value="ADC-like domains"/>
    <property type="match status" value="1"/>
</dbReference>
<dbReference type="GO" id="GO:0003954">
    <property type="term" value="F:NADH dehydrogenase activity"/>
    <property type="evidence" value="ECO:0007669"/>
    <property type="project" value="TreeGrafter"/>
</dbReference>
<dbReference type="Gene3D" id="3.30.70.20">
    <property type="match status" value="1"/>
</dbReference>
<dbReference type="Gene3D" id="3.10.20.740">
    <property type="match status" value="1"/>
</dbReference>
<dbReference type="PROSITE" id="PS51379">
    <property type="entry name" value="4FE4S_FER_2"/>
    <property type="match status" value="2"/>
</dbReference>
<dbReference type="InterPro" id="IPR027467">
    <property type="entry name" value="MopterinOxRdtase_cofactor_BS"/>
</dbReference>
<feature type="domain" description="4Fe-4S ferredoxin-type" evidence="9">
    <location>
        <begin position="150"/>
        <end position="178"/>
    </location>
</feature>
<dbReference type="PANTHER" id="PTHR43105">
    <property type="entry name" value="RESPIRATORY NITRATE REDUCTASE"/>
    <property type="match status" value="1"/>
</dbReference>
<dbReference type="InterPro" id="IPR054351">
    <property type="entry name" value="NADH_UbQ_OxRdtase_ferredoxin"/>
</dbReference>
<dbReference type="SUPFAM" id="SSF53706">
    <property type="entry name" value="Formate dehydrogenase/DMSO reductase, domains 1-3"/>
    <property type="match status" value="1"/>
</dbReference>
<dbReference type="PROSITE" id="PS00198">
    <property type="entry name" value="4FE4S_FER_1"/>
    <property type="match status" value="1"/>
</dbReference>
<evidence type="ECO:0000313" key="12">
    <source>
        <dbReference type="EMBL" id="ATW25737.1"/>
    </source>
</evidence>
<dbReference type="FunFam" id="2.20.25.90:FF:000001">
    <property type="entry name" value="Formate dehydrogenase subunit alpha"/>
    <property type="match status" value="1"/>
</dbReference>
<dbReference type="SMART" id="SM00926">
    <property type="entry name" value="Molybdop_Fe4S4"/>
    <property type="match status" value="1"/>
</dbReference>
<dbReference type="Pfam" id="PF00384">
    <property type="entry name" value="Molybdopterin"/>
    <property type="match status" value="1"/>
</dbReference>
<dbReference type="InterPro" id="IPR001041">
    <property type="entry name" value="2Fe-2S_ferredoxin-type"/>
</dbReference>
<dbReference type="InterPro" id="IPR006656">
    <property type="entry name" value="Mopterin_OxRdtase"/>
</dbReference>
<reference evidence="12 13" key="1">
    <citation type="submission" date="2016-10" db="EMBL/GenBank/DDBJ databases">
        <title>Complete Genome Sequence of Peptococcaceae strain DCMF.</title>
        <authorList>
            <person name="Edwards R.J."/>
            <person name="Holland S.I."/>
            <person name="Deshpande N.P."/>
            <person name="Wong Y.K."/>
            <person name="Ertan H."/>
            <person name="Manefield M."/>
            <person name="Russell T.L."/>
            <person name="Lee M.J."/>
        </authorList>
    </citation>
    <scope>NUCLEOTIDE SEQUENCE [LARGE SCALE GENOMIC DNA]</scope>
    <source>
        <strain evidence="12 13">DCMF</strain>
    </source>
</reference>
<evidence type="ECO:0000313" key="13">
    <source>
        <dbReference type="Proteomes" id="UP000323521"/>
    </source>
</evidence>
<keyword evidence="6" id="KW-0408">Iron</keyword>
<evidence type="ECO:0000259" key="8">
    <source>
        <dbReference type="PROSITE" id="PS51085"/>
    </source>
</evidence>
<keyword evidence="13" id="KW-1185">Reference proteome</keyword>
<protein>
    <submittedName>
        <fullName evidence="12">NADH dehydrogenase</fullName>
    </submittedName>
</protein>
<dbReference type="FunFam" id="3.10.20.740:FF:000005">
    <property type="entry name" value="NADH:ubiquinone oxidoreductase subunit"/>
    <property type="match status" value="1"/>
</dbReference>
<evidence type="ECO:0000256" key="6">
    <source>
        <dbReference type="ARBA" id="ARBA00023004"/>
    </source>
</evidence>
<evidence type="ECO:0000259" key="10">
    <source>
        <dbReference type="PROSITE" id="PS51669"/>
    </source>
</evidence>
<dbReference type="GO" id="GO:0051539">
    <property type="term" value="F:4 iron, 4 sulfur cluster binding"/>
    <property type="evidence" value="ECO:0007669"/>
    <property type="project" value="UniProtKB-KW"/>
</dbReference>
<feature type="domain" description="2Fe-2S ferredoxin-type" evidence="8">
    <location>
        <begin position="13"/>
        <end position="91"/>
    </location>
</feature>
<dbReference type="InterPro" id="IPR017896">
    <property type="entry name" value="4Fe4S_Fe-S-bd"/>
</dbReference>
<dbReference type="GO" id="GO:0022904">
    <property type="term" value="P:respiratory electron transport chain"/>
    <property type="evidence" value="ECO:0007669"/>
    <property type="project" value="TreeGrafter"/>
</dbReference>
<organism evidence="12 13">
    <name type="scientific">Formimonas warabiya</name>
    <dbReference type="NCBI Taxonomy" id="1761012"/>
    <lineage>
        <taxon>Bacteria</taxon>
        <taxon>Bacillati</taxon>
        <taxon>Bacillota</taxon>
        <taxon>Clostridia</taxon>
        <taxon>Eubacteriales</taxon>
        <taxon>Peptococcaceae</taxon>
        <taxon>Candidatus Formimonas</taxon>
    </lineage>
</organism>
<dbReference type="CDD" id="cd00207">
    <property type="entry name" value="fer2"/>
    <property type="match status" value="1"/>
</dbReference>
<dbReference type="Pfam" id="PF10588">
    <property type="entry name" value="NADH-G_4Fe-4S_3"/>
    <property type="match status" value="1"/>
</dbReference>
<dbReference type="SUPFAM" id="SSF54292">
    <property type="entry name" value="2Fe-2S ferredoxin-like"/>
    <property type="match status" value="1"/>
</dbReference>
<dbReference type="PROSITE" id="PS51085">
    <property type="entry name" value="2FE2S_FER_2"/>
    <property type="match status" value="1"/>
</dbReference>
<gene>
    <name evidence="12" type="ORF">DCMF_14070</name>
</gene>
<dbReference type="Gene3D" id="3.40.50.740">
    <property type="match status" value="1"/>
</dbReference>
<dbReference type="InterPro" id="IPR006963">
    <property type="entry name" value="Mopterin_OxRdtase_4Fe-4S_dom"/>
</dbReference>
<feature type="domain" description="4Fe-4S His(Cys)3-ligated-type" evidence="11">
    <location>
        <begin position="91"/>
        <end position="130"/>
    </location>
</feature>
<evidence type="ECO:0000256" key="7">
    <source>
        <dbReference type="ARBA" id="ARBA00023014"/>
    </source>
</evidence>
<dbReference type="InterPro" id="IPR036010">
    <property type="entry name" value="2Fe-2S_ferredoxin-like_sf"/>
</dbReference>
<name>A0A3G1KTH7_FORW1</name>
<dbReference type="PANTHER" id="PTHR43105:SF14">
    <property type="entry name" value="FORMATE DEHYDROGENASE H"/>
    <property type="match status" value="1"/>
</dbReference>
<dbReference type="Proteomes" id="UP000323521">
    <property type="component" value="Chromosome"/>
</dbReference>
<dbReference type="InterPro" id="IPR017900">
    <property type="entry name" value="4Fe4S_Fe_S_CS"/>
</dbReference>
<dbReference type="Pfam" id="PF04879">
    <property type="entry name" value="Molybdop_Fe4S4"/>
    <property type="match status" value="1"/>
</dbReference>
<keyword evidence="4" id="KW-0677">Repeat</keyword>
<keyword evidence="5" id="KW-0560">Oxidoreductase</keyword>
<keyword evidence="3" id="KW-0479">Metal-binding</keyword>
<proteinExistence type="predicted"/>
<keyword evidence="2" id="KW-0001">2Fe-2S</keyword>
<evidence type="ECO:0000256" key="4">
    <source>
        <dbReference type="ARBA" id="ARBA00022737"/>
    </source>
</evidence>
<accession>A0A3G1KTH7</accession>
<dbReference type="SUPFAM" id="SSF54862">
    <property type="entry name" value="4Fe-4S ferredoxins"/>
    <property type="match status" value="1"/>
</dbReference>
<dbReference type="PROSITE" id="PS51669">
    <property type="entry name" value="4FE4S_MOW_BIS_MGD"/>
    <property type="match status" value="1"/>
</dbReference>
<evidence type="ECO:0000256" key="2">
    <source>
        <dbReference type="ARBA" id="ARBA00022714"/>
    </source>
</evidence>
<dbReference type="GO" id="GO:0046872">
    <property type="term" value="F:metal ion binding"/>
    <property type="evidence" value="ECO:0007669"/>
    <property type="project" value="UniProtKB-KW"/>
</dbReference>
<evidence type="ECO:0000259" key="11">
    <source>
        <dbReference type="PROSITE" id="PS51839"/>
    </source>
</evidence>
<dbReference type="Pfam" id="PF13510">
    <property type="entry name" value="Fer2_4"/>
    <property type="match status" value="1"/>
</dbReference>
<keyword evidence="7" id="KW-0411">Iron-sulfur</keyword>
<dbReference type="Pfam" id="PF22117">
    <property type="entry name" value="Fer4_Nqo3"/>
    <property type="match status" value="1"/>
</dbReference>
<dbReference type="PROSITE" id="PS51839">
    <property type="entry name" value="4FE4S_HC3"/>
    <property type="match status" value="1"/>
</dbReference>
<evidence type="ECO:0000256" key="3">
    <source>
        <dbReference type="ARBA" id="ARBA00022723"/>
    </source>
</evidence>
<dbReference type="EMBL" id="CP017634">
    <property type="protein sequence ID" value="ATW25737.1"/>
    <property type="molecule type" value="Genomic_DNA"/>
</dbReference>
<feature type="domain" description="4Fe-4S ferredoxin-type" evidence="9">
    <location>
        <begin position="194"/>
        <end position="222"/>
    </location>
</feature>
<dbReference type="SMART" id="SM00929">
    <property type="entry name" value="NADH-G_4Fe-4S_3"/>
    <property type="match status" value="1"/>
</dbReference>
<dbReference type="AlphaFoldDB" id="A0A3G1KTH7"/>
<feature type="domain" description="4Fe-4S Mo/W bis-MGD-type" evidence="10">
    <location>
        <begin position="231"/>
        <end position="287"/>
    </location>
</feature>
<dbReference type="FunFam" id="3.30.70.20:FF:000035">
    <property type="entry name" value="Iron hydrogenase 1"/>
    <property type="match status" value="1"/>
</dbReference>